<name>A0ACB7T8R6_HYAAI</name>
<evidence type="ECO:0000313" key="1">
    <source>
        <dbReference type="EMBL" id="KAH6942554.1"/>
    </source>
</evidence>
<protein>
    <submittedName>
        <fullName evidence="1">Uncharacterized protein</fullName>
    </submittedName>
</protein>
<proteinExistence type="predicted"/>
<dbReference type="EMBL" id="CM023490">
    <property type="protein sequence ID" value="KAH6942554.1"/>
    <property type="molecule type" value="Genomic_DNA"/>
</dbReference>
<organism evidence="1 2">
    <name type="scientific">Hyalomma asiaticum</name>
    <name type="common">Tick</name>
    <dbReference type="NCBI Taxonomy" id="266040"/>
    <lineage>
        <taxon>Eukaryota</taxon>
        <taxon>Metazoa</taxon>
        <taxon>Ecdysozoa</taxon>
        <taxon>Arthropoda</taxon>
        <taxon>Chelicerata</taxon>
        <taxon>Arachnida</taxon>
        <taxon>Acari</taxon>
        <taxon>Parasitiformes</taxon>
        <taxon>Ixodida</taxon>
        <taxon>Ixodoidea</taxon>
        <taxon>Ixodidae</taxon>
        <taxon>Hyalomminae</taxon>
        <taxon>Hyalomma</taxon>
    </lineage>
</organism>
<dbReference type="Proteomes" id="UP000821845">
    <property type="component" value="Chromosome 10"/>
</dbReference>
<evidence type="ECO:0000313" key="2">
    <source>
        <dbReference type="Proteomes" id="UP000821845"/>
    </source>
</evidence>
<accession>A0ACB7T8R6</accession>
<keyword evidence="2" id="KW-1185">Reference proteome</keyword>
<comment type="caution">
    <text evidence="1">The sequence shown here is derived from an EMBL/GenBank/DDBJ whole genome shotgun (WGS) entry which is preliminary data.</text>
</comment>
<reference evidence="1" key="1">
    <citation type="submission" date="2020-05" db="EMBL/GenBank/DDBJ databases">
        <title>Large-scale comparative analyses of tick genomes elucidate their genetic diversity and vector capacities.</title>
        <authorList>
            <person name="Jia N."/>
            <person name="Wang J."/>
            <person name="Shi W."/>
            <person name="Du L."/>
            <person name="Sun Y."/>
            <person name="Zhan W."/>
            <person name="Jiang J."/>
            <person name="Wang Q."/>
            <person name="Zhang B."/>
            <person name="Ji P."/>
            <person name="Sakyi L.B."/>
            <person name="Cui X."/>
            <person name="Yuan T."/>
            <person name="Jiang B."/>
            <person name="Yang W."/>
            <person name="Lam T.T.-Y."/>
            <person name="Chang Q."/>
            <person name="Ding S."/>
            <person name="Wang X."/>
            <person name="Zhu J."/>
            <person name="Ruan X."/>
            <person name="Zhao L."/>
            <person name="Wei J."/>
            <person name="Que T."/>
            <person name="Du C."/>
            <person name="Cheng J."/>
            <person name="Dai P."/>
            <person name="Han X."/>
            <person name="Huang E."/>
            <person name="Gao Y."/>
            <person name="Liu J."/>
            <person name="Shao H."/>
            <person name="Ye R."/>
            <person name="Li L."/>
            <person name="Wei W."/>
            <person name="Wang X."/>
            <person name="Wang C."/>
            <person name="Yang T."/>
            <person name="Huo Q."/>
            <person name="Li W."/>
            <person name="Guo W."/>
            <person name="Chen H."/>
            <person name="Zhou L."/>
            <person name="Ni X."/>
            <person name="Tian J."/>
            <person name="Zhou Y."/>
            <person name="Sheng Y."/>
            <person name="Liu T."/>
            <person name="Pan Y."/>
            <person name="Xia L."/>
            <person name="Li J."/>
            <person name="Zhao F."/>
            <person name="Cao W."/>
        </authorList>
    </citation>
    <scope>NUCLEOTIDE SEQUENCE</scope>
    <source>
        <strain evidence="1">Hyas-2018</strain>
    </source>
</reference>
<gene>
    <name evidence="1" type="ORF">HPB50_007857</name>
</gene>
<sequence length="94" mass="10428">MLSKPSDQHPRLPAPLLAEHNDIHSTQSNVPFQVTRAEEIIIVDDLSVQNMLLADYVASVSVRKQRGLREAAVTNTAILVDVPVQSRPLNYSKI</sequence>